<feature type="compositionally biased region" description="Low complexity" evidence="1">
    <location>
        <begin position="31"/>
        <end position="67"/>
    </location>
</feature>
<proteinExistence type="predicted"/>
<organism evidence="2 3">
    <name type="scientific">Actinoplanes utahensis</name>
    <dbReference type="NCBI Taxonomy" id="1869"/>
    <lineage>
        <taxon>Bacteria</taxon>
        <taxon>Bacillati</taxon>
        <taxon>Actinomycetota</taxon>
        <taxon>Actinomycetes</taxon>
        <taxon>Micromonosporales</taxon>
        <taxon>Micromonosporaceae</taxon>
        <taxon>Actinoplanes</taxon>
    </lineage>
</organism>
<evidence type="ECO:0000256" key="1">
    <source>
        <dbReference type="SAM" id="MobiDB-lite"/>
    </source>
</evidence>
<feature type="compositionally biased region" description="Polar residues" evidence="1">
    <location>
        <begin position="74"/>
        <end position="85"/>
    </location>
</feature>
<gene>
    <name evidence="2" type="ORF">MB27_27515</name>
</gene>
<dbReference type="EMBL" id="JRTT01000039">
    <property type="protein sequence ID" value="KHD74646.1"/>
    <property type="molecule type" value="Genomic_DNA"/>
</dbReference>
<sequence length="85" mass="8786">MIRTMSCPPSPDTATTSVASTFRVKPEKNKPVTPVAPATTRTRTISTTRTATARVPSQTAATSATPARIGATIGKTSPSVKASTR</sequence>
<name>A0A0A6UGR6_ACTUT</name>
<reference evidence="2 3" key="1">
    <citation type="submission" date="2014-10" db="EMBL/GenBank/DDBJ databases">
        <title>Draft genome sequence of Actinoplanes utahensis NRRL 12052.</title>
        <authorList>
            <person name="Velasco-Bucheli B."/>
            <person name="del Cerro C."/>
            <person name="Hormigo D."/>
            <person name="Garcia J.L."/>
            <person name="Acebal C."/>
            <person name="Arroyo M."/>
            <person name="de la Mata I."/>
        </authorList>
    </citation>
    <scope>NUCLEOTIDE SEQUENCE [LARGE SCALE GENOMIC DNA]</scope>
    <source>
        <strain evidence="2 3">NRRL 12052</strain>
    </source>
</reference>
<dbReference type="Proteomes" id="UP000054537">
    <property type="component" value="Unassembled WGS sequence"/>
</dbReference>
<evidence type="ECO:0000313" key="2">
    <source>
        <dbReference type="EMBL" id="KHD74646.1"/>
    </source>
</evidence>
<protein>
    <submittedName>
        <fullName evidence="2">Uncharacterized protein</fullName>
    </submittedName>
</protein>
<dbReference type="AlphaFoldDB" id="A0A0A6UGR6"/>
<accession>A0A0A6UGR6</accession>
<keyword evidence="3" id="KW-1185">Reference proteome</keyword>
<feature type="region of interest" description="Disordered" evidence="1">
    <location>
        <begin position="1"/>
        <end position="85"/>
    </location>
</feature>
<evidence type="ECO:0000313" key="3">
    <source>
        <dbReference type="Proteomes" id="UP000054537"/>
    </source>
</evidence>
<comment type="caution">
    <text evidence="2">The sequence shown here is derived from an EMBL/GenBank/DDBJ whole genome shotgun (WGS) entry which is preliminary data.</text>
</comment>